<reference evidence="1" key="1">
    <citation type="submission" date="2023-06" db="EMBL/GenBank/DDBJ databases">
        <authorList>
            <consortium name="Lawrence Berkeley National Laboratory"/>
            <person name="Ahrendt S."/>
            <person name="Sahu N."/>
            <person name="Indic B."/>
            <person name="Wong-Bajracharya J."/>
            <person name="Merenyi Z."/>
            <person name="Ke H.-M."/>
            <person name="Monk M."/>
            <person name="Kocsube S."/>
            <person name="Drula E."/>
            <person name="Lipzen A."/>
            <person name="Balint B."/>
            <person name="Henrissat B."/>
            <person name="Andreopoulos B."/>
            <person name="Martin F.M."/>
            <person name="Harder C.B."/>
            <person name="Rigling D."/>
            <person name="Ford K.L."/>
            <person name="Foster G.D."/>
            <person name="Pangilinan J."/>
            <person name="Papanicolaou A."/>
            <person name="Barry K."/>
            <person name="LaButti K."/>
            <person name="Viragh M."/>
            <person name="Koriabine M."/>
            <person name="Yan M."/>
            <person name="Riley R."/>
            <person name="Champramary S."/>
            <person name="Plett K.L."/>
            <person name="Tsai I.J."/>
            <person name="Slot J."/>
            <person name="Sipos G."/>
            <person name="Plett J."/>
            <person name="Nagy L.G."/>
            <person name="Grigoriev I.V."/>
        </authorList>
    </citation>
    <scope>NUCLEOTIDE SEQUENCE</scope>
    <source>
        <strain evidence="1">ICMP 16352</strain>
    </source>
</reference>
<comment type="caution">
    <text evidence="1">The sequence shown here is derived from an EMBL/GenBank/DDBJ whole genome shotgun (WGS) entry which is preliminary data.</text>
</comment>
<sequence>MYRSHGTGIKENSAVHFGVVVCPESSCNRGEMASFVVKKESPTASRNLPEIFLARDRGVRAKRCEPGRRDIAVPSSRLIAGNHVPNTLCPKWHVRHIGYLALTISLAGVLSLSDGVCLAVPVRRQDCTIDVGVDFGSKNMLWTSLMLPQSRTATRSSPNSARLPHHPSMAKINGKISYLTLRTLAAAGTSAGPPEGIVRAVARVPVAVVCSPSPPSAVDNPAVPIVPLPYLPVPMFLAAISPILHPPRLLRPIPCIPQSMNLLPEQSLDVF</sequence>
<accession>A0AA39N871</accession>
<dbReference type="Proteomes" id="UP001175227">
    <property type="component" value="Unassembled WGS sequence"/>
</dbReference>
<organism evidence="1 2">
    <name type="scientific">Armillaria novae-zelandiae</name>
    <dbReference type="NCBI Taxonomy" id="153914"/>
    <lineage>
        <taxon>Eukaryota</taxon>
        <taxon>Fungi</taxon>
        <taxon>Dikarya</taxon>
        <taxon>Basidiomycota</taxon>
        <taxon>Agaricomycotina</taxon>
        <taxon>Agaricomycetes</taxon>
        <taxon>Agaricomycetidae</taxon>
        <taxon>Agaricales</taxon>
        <taxon>Marasmiineae</taxon>
        <taxon>Physalacriaceae</taxon>
        <taxon>Armillaria</taxon>
    </lineage>
</organism>
<protein>
    <submittedName>
        <fullName evidence="1">Uncharacterized protein</fullName>
    </submittedName>
</protein>
<evidence type="ECO:0000313" key="1">
    <source>
        <dbReference type="EMBL" id="KAK0460822.1"/>
    </source>
</evidence>
<dbReference type="AlphaFoldDB" id="A0AA39N871"/>
<keyword evidence="2" id="KW-1185">Reference proteome</keyword>
<evidence type="ECO:0000313" key="2">
    <source>
        <dbReference type="Proteomes" id="UP001175227"/>
    </source>
</evidence>
<proteinExistence type="predicted"/>
<gene>
    <name evidence="1" type="ORF">IW261DRAFT_1428765</name>
</gene>
<dbReference type="EMBL" id="JAUEPR010000163">
    <property type="protein sequence ID" value="KAK0460822.1"/>
    <property type="molecule type" value="Genomic_DNA"/>
</dbReference>
<name>A0AA39N871_9AGAR</name>